<feature type="compositionally biased region" description="Acidic residues" evidence="1">
    <location>
        <begin position="15"/>
        <end position="28"/>
    </location>
</feature>
<evidence type="ECO:0000313" key="3">
    <source>
        <dbReference type="Proteomes" id="UP001152759"/>
    </source>
</evidence>
<evidence type="ECO:0000313" key="2">
    <source>
        <dbReference type="EMBL" id="CAH0391065.1"/>
    </source>
</evidence>
<feature type="compositionally biased region" description="Acidic residues" evidence="1">
    <location>
        <begin position="58"/>
        <end position="70"/>
    </location>
</feature>
<sequence length="118" mass="13169">MCNHSCDNFQMDDTLQGEEEEGDIDETEIMTFLDDNQDCEPGSSTPSTPVPDQKSETDSEYDESDLEIEEPATTVLHSNKAVQHIDPKPSNQKKNKNSDVPQTDLTKIPGPSTIRCRI</sequence>
<reference evidence="2" key="1">
    <citation type="submission" date="2021-12" db="EMBL/GenBank/DDBJ databases">
        <authorList>
            <person name="King R."/>
        </authorList>
    </citation>
    <scope>NUCLEOTIDE SEQUENCE</scope>
</reference>
<organism evidence="2 3">
    <name type="scientific">Bemisia tabaci</name>
    <name type="common">Sweetpotato whitefly</name>
    <name type="synonym">Aleurodes tabaci</name>
    <dbReference type="NCBI Taxonomy" id="7038"/>
    <lineage>
        <taxon>Eukaryota</taxon>
        <taxon>Metazoa</taxon>
        <taxon>Ecdysozoa</taxon>
        <taxon>Arthropoda</taxon>
        <taxon>Hexapoda</taxon>
        <taxon>Insecta</taxon>
        <taxon>Pterygota</taxon>
        <taxon>Neoptera</taxon>
        <taxon>Paraneoptera</taxon>
        <taxon>Hemiptera</taxon>
        <taxon>Sternorrhyncha</taxon>
        <taxon>Aleyrodoidea</taxon>
        <taxon>Aleyrodidae</taxon>
        <taxon>Aleyrodinae</taxon>
        <taxon>Bemisia</taxon>
    </lineage>
</organism>
<protein>
    <submittedName>
        <fullName evidence="2">Uncharacterized protein</fullName>
    </submittedName>
</protein>
<proteinExistence type="predicted"/>
<gene>
    <name evidence="2" type="ORF">BEMITA_LOCUS9723</name>
</gene>
<feature type="region of interest" description="Disordered" evidence="1">
    <location>
        <begin position="1"/>
        <end position="118"/>
    </location>
</feature>
<dbReference type="Proteomes" id="UP001152759">
    <property type="component" value="Chromosome 5"/>
</dbReference>
<name>A0A9P0F6I2_BEMTA</name>
<accession>A0A9P0F6I2</accession>
<keyword evidence="3" id="KW-1185">Reference proteome</keyword>
<dbReference type="EMBL" id="OU963866">
    <property type="protein sequence ID" value="CAH0391065.1"/>
    <property type="molecule type" value="Genomic_DNA"/>
</dbReference>
<feature type="compositionally biased region" description="Polar residues" evidence="1">
    <location>
        <begin position="1"/>
        <end position="13"/>
    </location>
</feature>
<evidence type="ECO:0000256" key="1">
    <source>
        <dbReference type="SAM" id="MobiDB-lite"/>
    </source>
</evidence>
<dbReference type="AlphaFoldDB" id="A0A9P0F6I2"/>